<reference evidence="1 2" key="1">
    <citation type="submission" date="2024-07" db="EMBL/GenBank/DDBJ databases">
        <title>Molecular mechanisms and environmental adaptations of flagellar loss and biofilm growth of Rhodanobacter under environmental stress.</title>
        <authorList>
            <person name="Chen M."/>
        </authorList>
    </citation>
    <scope>NUCLEOTIDE SEQUENCE [LARGE SCALE GENOMIC DNA]</scope>
    <source>
        <strain evidence="1 2">RS22</strain>
    </source>
</reference>
<evidence type="ECO:0000313" key="2">
    <source>
        <dbReference type="Proteomes" id="UP001562159"/>
    </source>
</evidence>
<protein>
    <submittedName>
        <fullName evidence="1">Uncharacterized protein</fullName>
    </submittedName>
</protein>
<comment type="caution">
    <text evidence="1">The sequence shown here is derived from an EMBL/GenBank/DDBJ whole genome shotgun (WGS) entry which is preliminary data.</text>
</comment>
<dbReference type="InterPro" id="IPR043519">
    <property type="entry name" value="NT_sf"/>
</dbReference>
<organism evidence="1 2">
    <name type="scientific">Rhodanobacter humi</name>
    <dbReference type="NCBI Taxonomy" id="1888173"/>
    <lineage>
        <taxon>Bacteria</taxon>
        <taxon>Pseudomonadati</taxon>
        <taxon>Pseudomonadota</taxon>
        <taxon>Gammaproteobacteria</taxon>
        <taxon>Lysobacterales</taxon>
        <taxon>Rhodanobacteraceae</taxon>
        <taxon>Rhodanobacter</taxon>
    </lineage>
</organism>
<dbReference type="EMBL" id="JBGBPY010000001">
    <property type="protein sequence ID" value="MEY2183826.1"/>
    <property type="molecule type" value="Genomic_DNA"/>
</dbReference>
<accession>A0ABV4ATV4</accession>
<dbReference type="Proteomes" id="UP001562159">
    <property type="component" value="Unassembled WGS sequence"/>
</dbReference>
<proteinExistence type="predicted"/>
<sequence length="158" mass="17088">MNPALREALAAAAPDLERHCRDPWTVIGSAAAALAGAEVSVADLDVLTSVRDAEVLIALWHDRRYAAYLPVTGAGRFRSRFARFRFPGLPLELMGGLELHGPQGWQPVRVRATVRADCGGIAVPIPAPAEQVRLLQDFARPKDLQRAALLAAVHSPDR</sequence>
<gene>
    <name evidence="1" type="ORF">AB7878_15500</name>
</gene>
<keyword evidence="2" id="KW-1185">Reference proteome</keyword>
<dbReference type="SUPFAM" id="SSF81301">
    <property type="entry name" value="Nucleotidyltransferase"/>
    <property type="match status" value="1"/>
</dbReference>
<evidence type="ECO:0000313" key="1">
    <source>
        <dbReference type="EMBL" id="MEY2183826.1"/>
    </source>
</evidence>
<name>A0ABV4ATV4_9GAMM</name>
<dbReference type="Gene3D" id="3.30.460.40">
    <property type="match status" value="1"/>
</dbReference>